<comment type="caution">
    <text evidence="2">The sequence shown here is derived from an EMBL/GenBank/DDBJ whole genome shotgun (WGS) entry which is preliminary data.</text>
</comment>
<organism evidence="2 3">
    <name type="scientific">Embleya scabrispora</name>
    <dbReference type="NCBI Taxonomy" id="159449"/>
    <lineage>
        <taxon>Bacteria</taxon>
        <taxon>Bacillati</taxon>
        <taxon>Actinomycetota</taxon>
        <taxon>Actinomycetes</taxon>
        <taxon>Kitasatosporales</taxon>
        <taxon>Streptomycetaceae</taxon>
        <taxon>Embleya</taxon>
    </lineage>
</organism>
<dbReference type="STRING" id="159449.B4N89_17165"/>
<dbReference type="OrthoDB" id="4537149at2"/>
<dbReference type="Proteomes" id="UP000190037">
    <property type="component" value="Unassembled WGS sequence"/>
</dbReference>
<reference evidence="2 3" key="1">
    <citation type="submission" date="2017-03" db="EMBL/GenBank/DDBJ databases">
        <title>Draft genome sequence of Streptomyces scabrisporus NF3, endophyte isolated from Amphipterygium adstringens.</title>
        <authorList>
            <person name="Vazquez M."/>
            <person name="Ceapa C.D."/>
            <person name="Rodriguez Luna D."/>
            <person name="Sanchez Esquivel S."/>
        </authorList>
    </citation>
    <scope>NUCLEOTIDE SEQUENCE [LARGE SCALE GENOMIC DNA]</scope>
    <source>
        <strain evidence="2 3">NF3</strain>
    </source>
</reference>
<name>A0A1T3P7V3_9ACTN</name>
<keyword evidence="3" id="KW-1185">Reference proteome</keyword>
<evidence type="ECO:0000313" key="3">
    <source>
        <dbReference type="Proteomes" id="UP000190037"/>
    </source>
</evidence>
<dbReference type="InterPro" id="IPR012296">
    <property type="entry name" value="Nuclease_put_TT1808"/>
</dbReference>
<dbReference type="Pfam" id="PF05685">
    <property type="entry name" value="Uma2"/>
    <property type="match status" value="1"/>
</dbReference>
<dbReference type="PANTHER" id="PTHR35400:SF3">
    <property type="entry name" value="SLL1072 PROTEIN"/>
    <property type="match status" value="1"/>
</dbReference>
<gene>
    <name evidence="2" type="ORF">B4N89_17165</name>
</gene>
<dbReference type="InterPro" id="IPR008538">
    <property type="entry name" value="Uma2"/>
</dbReference>
<dbReference type="Gene3D" id="3.90.1570.10">
    <property type="entry name" value="tt1808, chain A"/>
    <property type="match status" value="1"/>
</dbReference>
<proteinExistence type="predicted"/>
<evidence type="ECO:0000313" key="2">
    <source>
        <dbReference type="EMBL" id="OPC85092.1"/>
    </source>
</evidence>
<evidence type="ECO:0000259" key="1">
    <source>
        <dbReference type="Pfam" id="PF05685"/>
    </source>
</evidence>
<protein>
    <recommendedName>
        <fullName evidence="1">Putative restriction endonuclease domain-containing protein</fullName>
    </recommendedName>
</protein>
<feature type="domain" description="Putative restriction endonuclease" evidence="1">
    <location>
        <begin position="25"/>
        <end position="181"/>
    </location>
</feature>
<dbReference type="EMBL" id="MWQN01000001">
    <property type="protein sequence ID" value="OPC85092.1"/>
    <property type="molecule type" value="Genomic_DNA"/>
</dbReference>
<dbReference type="PANTHER" id="PTHR35400">
    <property type="entry name" value="SLR1083 PROTEIN"/>
    <property type="match status" value="1"/>
</dbReference>
<sequence>MPAPVIEVSTTWREIVTMWQGLDVPEGWRAEFDGENITMSPPPGHRHELIADDLHWQLRRAVPEGCGVFQHLGVEIMSVGRLCIPDLVVMAREDVATPTPADRVLLVAEITSPSNAGTDRVDKLRAYAHGPIPLYLLVDRWDKDGPAATLYSEPDGKVYQRIQRVDFGGPVAVPAPFGIDLDTSDFPSR</sequence>
<dbReference type="RefSeq" id="WP_078979418.1">
    <property type="nucleotide sequence ID" value="NZ_MWQN01000001.1"/>
</dbReference>
<dbReference type="AlphaFoldDB" id="A0A1T3P7V3"/>
<dbReference type="CDD" id="cd06260">
    <property type="entry name" value="DUF820-like"/>
    <property type="match status" value="1"/>
</dbReference>
<dbReference type="InterPro" id="IPR011335">
    <property type="entry name" value="Restrct_endonuc-II-like"/>
</dbReference>
<accession>A0A1T3P7V3</accession>
<dbReference type="SUPFAM" id="SSF52980">
    <property type="entry name" value="Restriction endonuclease-like"/>
    <property type="match status" value="1"/>
</dbReference>